<evidence type="ECO:0000313" key="7">
    <source>
        <dbReference type="EMBL" id="MBD3326898.1"/>
    </source>
</evidence>
<dbReference type="InterPro" id="IPR003339">
    <property type="entry name" value="ABC/ECF_trnsptr_transmembrane"/>
</dbReference>
<feature type="transmembrane region" description="Helical" evidence="6">
    <location>
        <begin position="43"/>
        <end position="62"/>
    </location>
</feature>
<dbReference type="PANTHER" id="PTHR34857">
    <property type="entry name" value="SLL0384 PROTEIN"/>
    <property type="match status" value="1"/>
</dbReference>
<dbReference type="NCBIfam" id="TIGR02454">
    <property type="entry name" value="ECF_T_CbiQ"/>
    <property type="match status" value="1"/>
</dbReference>
<name>A0A9D5JZC9_9BACT</name>
<keyword evidence="5 6" id="KW-0472">Membrane</keyword>
<dbReference type="EMBL" id="WJJP01000655">
    <property type="protein sequence ID" value="MBD3326898.1"/>
    <property type="molecule type" value="Genomic_DNA"/>
</dbReference>
<dbReference type="GO" id="GO:0043190">
    <property type="term" value="C:ATP-binding cassette (ABC) transporter complex"/>
    <property type="evidence" value="ECO:0007669"/>
    <property type="project" value="InterPro"/>
</dbReference>
<accession>A0A9D5JZC9</accession>
<dbReference type="GO" id="GO:0006824">
    <property type="term" value="P:cobalt ion transport"/>
    <property type="evidence" value="ECO:0007669"/>
    <property type="project" value="InterPro"/>
</dbReference>
<organism evidence="7 8">
    <name type="scientific">candidate division KSB3 bacterium</name>
    <dbReference type="NCBI Taxonomy" id="2044937"/>
    <lineage>
        <taxon>Bacteria</taxon>
        <taxon>candidate division KSB3</taxon>
    </lineage>
</organism>
<protein>
    <submittedName>
        <fullName evidence="7">Cobalt ECF transporter T component CbiQ</fullName>
    </submittedName>
</protein>
<evidence type="ECO:0000256" key="2">
    <source>
        <dbReference type="ARBA" id="ARBA00022475"/>
    </source>
</evidence>
<sequence>MSSASSETRAVQPFIGELDPRVRVVTSGAFAILLALSESFTTLSLGLLLALSLLIAAGIAYWQTCRKFLELNLFILFLLIFLPFSYPGEPLFTLGGLAWSLEGALKAIKIALKANSIMLTFAALISTLEPNQVGLALDRLGSPAKLTHLLFFAIRYLDVIQREYGRLIKAMKLRCFRPGFTRHTFKTYGYLVGMLLIRSLDRSERILNAMKCRGFQHRFYTLTTLTMTKSDVGFLIALGIILTVLAVIEWLAP</sequence>
<comment type="subcellular location">
    <subcellularLocation>
        <location evidence="1">Cell membrane</location>
        <topology evidence="1">Multi-pass membrane protein</topology>
    </subcellularLocation>
</comment>
<evidence type="ECO:0000256" key="3">
    <source>
        <dbReference type="ARBA" id="ARBA00022692"/>
    </source>
</evidence>
<feature type="transmembrane region" description="Helical" evidence="6">
    <location>
        <begin position="232"/>
        <end position="252"/>
    </location>
</feature>
<dbReference type="CDD" id="cd16914">
    <property type="entry name" value="EcfT"/>
    <property type="match status" value="1"/>
</dbReference>
<dbReference type="PANTHER" id="PTHR34857:SF2">
    <property type="entry name" value="SLL0384 PROTEIN"/>
    <property type="match status" value="1"/>
</dbReference>
<dbReference type="InterPro" id="IPR051611">
    <property type="entry name" value="ECF_transporter_component"/>
</dbReference>
<keyword evidence="3 6" id="KW-0812">Transmembrane</keyword>
<evidence type="ECO:0000256" key="5">
    <source>
        <dbReference type="ARBA" id="ARBA00023136"/>
    </source>
</evidence>
<dbReference type="AlphaFoldDB" id="A0A9D5JZC9"/>
<dbReference type="Proteomes" id="UP000649604">
    <property type="component" value="Unassembled WGS sequence"/>
</dbReference>
<keyword evidence="4 6" id="KW-1133">Transmembrane helix</keyword>
<keyword evidence="2" id="KW-1003">Cell membrane</keyword>
<evidence type="ECO:0000256" key="4">
    <source>
        <dbReference type="ARBA" id="ARBA00022989"/>
    </source>
</evidence>
<evidence type="ECO:0000256" key="1">
    <source>
        <dbReference type="ARBA" id="ARBA00004651"/>
    </source>
</evidence>
<feature type="transmembrane region" description="Helical" evidence="6">
    <location>
        <begin position="69"/>
        <end position="86"/>
    </location>
</feature>
<dbReference type="InterPro" id="IPR012809">
    <property type="entry name" value="ECF_CbiQ"/>
</dbReference>
<proteinExistence type="predicted"/>
<gene>
    <name evidence="7" type="primary">cbiQ</name>
    <name evidence="7" type="ORF">GF339_20100</name>
</gene>
<comment type="caution">
    <text evidence="7">The sequence shown here is derived from an EMBL/GenBank/DDBJ whole genome shotgun (WGS) entry which is preliminary data.</text>
</comment>
<evidence type="ECO:0000256" key="6">
    <source>
        <dbReference type="SAM" id="Phobius"/>
    </source>
</evidence>
<feature type="transmembrane region" description="Helical" evidence="6">
    <location>
        <begin position="92"/>
        <end position="112"/>
    </location>
</feature>
<reference evidence="7" key="1">
    <citation type="submission" date="2019-11" db="EMBL/GenBank/DDBJ databases">
        <title>Microbial mats filling the niche in hypersaline microbial mats.</title>
        <authorList>
            <person name="Wong H.L."/>
            <person name="Macleod F.I."/>
            <person name="White R.A. III"/>
            <person name="Burns B.P."/>
        </authorList>
    </citation>
    <scope>NUCLEOTIDE SEQUENCE</scope>
    <source>
        <strain evidence="7">Rbin_158</strain>
    </source>
</reference>
<evidence type="ECO:0000313" key="8">
    <source>
        <dbReference type="Proteomes" id="UP000649604"/>
    </source>
</evidence>
<dbReference type="Pfam" id="PF02361">
    <property type="entry name" value="CbiQ"/>
    <property type="match status" value="1"/>
</dbReference>